<dbReference type="PROSITE" id="PS00061">
    <property type="entry name" value="ADH_SHORT"/>
    <property type="match status" value="1"/>
</dbReference>
<name>A0A0U2UH57_9BACL</name>
<dbReference type="GO" id="GO:0016614">
    <property type="term" value="F:oxidoreductase activity, acting on CH-OH group of donors"/>
    <property type="evidence" value="ECO:0007669"/>
    <property type="project" value="UniProtKB-ARBA"/>
</dbReference>
<evidence type="ECO:0000313" key="4">
    <source>
        <dbReference type="Proteomes" id="UP000061660"/>
    </source>
</evidence>
<dbReference type="SUPFAM" id="SSF51735">
    <property type="entry name" value="NAD(P)-binding Rossmann-fold domains"/>
    <property type="match status" value="1"/>
</dbReference>
<dbReference type="PRINTS" id="PR00080">
    <property type="entry name" value="SDRFAMILY"/>
</dbReference>
<dbReference type="InterPro" id="IPR002347">
    <property type="entry name" value="SDR_fam"/>
</dbReference>
<dbReference type="OrthoDB" id="9803333at2"/>
<dbReference type="KEGG" id="pnp:IJ22_21180"/>
<dbReference type="FunFam" id="3.40.50.720:FF:000084">
    <property type="entry name" value="Short-chain dehydrogenase reductase"/>
    <property type="match status" value="1"/>
</dbReference>
<evidence type="ECO:0000313" key="3">
    <source>
        <dbReference type="EMBL" id="ALS22492.1"/>
    </source>
</evidence>
<dbReference type="PANTHER" id="PTHR48107:SF16">
    <property type="entry name" value="NADPH-DEPENDENT ALDEHYDE REDUCTASE 1, CHLOROPLASTIC"/>
    <property type="match status" value="1"/>
</dbReference>
<gene>
    <name evidence="3" type="ORF">IJ22_21180</name>
</gene>
<dbReference type="AlphaFoldDB" id="A0A0U2UH57"/>
<comment type="similarity">
    <text evidence="1">Belongs to the short-chain dehydrogenases/reductases (SDR) family.</text>
</comment>
<dbReference type="CDD" id="cd05355">
    <property type="entry name" value="SDR_c1"/>
    <property type="match status" value="1"/>
</dbReference>
<protein>
    <submittedName>
        <fullName evidence="3">Dehydrogenase</fullName>
    </submittedName>
</protein>
<dbReference type="RefSeq" id="WP_062408737.1">
    <property type="nucleotide sequence ID" value="NZ_CP013652.1"/>
</dbReference>
<dbReference type="Proteomes" id="UP000061660">
    <property type="component" value="Chromosome"/>
</dbReference>
<proteinExistence type="inferred from homology"/>
<dbReference type="GO" id="GO:0008206">
    <property type="term" value="P:bile acid metabolic process"/>
    <property type="evidence" value="ECO:0007669"/>
    <property type="project" value="UniProtKB-ARBA"/>
</dbReference>
<evidence type="ECO:0000256" key="2">
    <source>
        <dbReference type="ARBA" id="ARBA00023002"/>
    </source>
</evidence>
<dbReference type="PANTHER" id="PTHR48107">
    <property type="entry name" value="NADPH-DEPENDENT ALDEHYDE REDUCTASE-LIKE PROTEIN, CHLOROPLASTIC-RELATED"/>
    <property type="match status" value="1"/>
</dbReference>
<dbReference type="NCBIfam" id="NF005214">
    <property type="entry name" value="PRK06701.1"/>
    <property type="match status" value="1"/>
</dbReference>
<keyword evidence="4" id="KW-1185">Reference proteome</keyword>
<evidence type="ECO:0000256" key="1">
    <source>
        <dbReference type="ARBA" id="ARBA00006484"/>
    </source>
</evidence>
<dbReference type="Pfam" id="PF13561">
    <property type="entry name" value="adh_short_C2"/>
    <property type="match status" value="1"/>
</dbReference>
<reference evidence="3 4" key="2">
    <citation type="journal article" date="2016" name="Genome Announc.">
        <title>Complete Genome Sequences of Two Interactive Moderate Thermophiles, Paenibacillus napthalenovorans 32O-Y and Paenibacillus sp. 32O-W.</title>
        <authorList>
            <person name="Butler R.R.III."/>
            <person name="Wang J."/>
            <person name="Stark B.C."/>
            <person name="Pombert J.F."/>
        </authorList>
    </citation>
    <scope>NUCLEOTIDE SEQUENCE [LARGE SCALE GENOMIC DNA]</scope>
    <source>
        <strain evidence="3 4">32O-Y</strain>
    </source>
</reference>
<dbReference type="InterPro" id="IPR020904">
    <property type="entry name" value="Sc_DH/Rdtase_CS"/>
</dbReference>
<reference evidence="4" key="1">
    <citation type="submission" date="2015-12" db="EMBL/GenBank/DDBJ databases">
        <title>Complete genome sequences of two moderately thermophilic Paenibacillus species.</title>
        <authorList>
            <person name="Butler R.III."/>
            <person name="Wang J."/>
            <person name="Stark B.C."/>
            <person name="Pombert J.-F."/>
        </authorList>
    </citation>
    <scope>NUCLEOTIDE SEQUENCE [LARGE SCALE GENOMIC DNA]</scope>
    <source>
        <strain evidence="4">32O-Y</strain>
    </source>
</reference>
<dbReference type="PRINTS" id="PR00081">
    <property type="entry name" value="GDHRDH"/>
</dbReference>
<dbReference type="PATRIC" id="fig|162209.4.peg.2246"/>
<dbReference type="EMBL" id="CP013652">
    <property type="protein sequence ID" value="ALS22492.1"/>
    <property type="molecule type" value="Genomic_DNA"/>
</dbReference>
<dbReference type="STRING" id="162209.IJ22_21180"/>
<organism evidence="3 4">
    <name type="scientific">Paenibacillus naphthalenovorans</name>
    <dbReference type="NCBI Taxonomy" id="162209"/>
    <lineage>
        <taxon>Bacteria</taxon>
        <taxon>Bacillati</taxon>
        <taxon>Bacillota</taxon>
        <taxon>Bacilli</taxon>
        <taxon>Bacillales</taxon>
        <taxon>Paenibacillaceae</taxon>
        <taxon>Paenibacillus</taxon>
    </lineage>
</organism>
<accession>A0A0U2UH57</accession>
<keyword evidence="2" id="KW-0560">Oxidoreductase</keyword>
<dbReference type="InterPro" id="IPR036291">
    <property type="entry name" value="NAD(P)-bd_dom_sf"/>
</dbReference>
<dbReference type="Gene3D" id="3.40.50.720">
    <property type="entry name" value="NAD(P)-binding Rossmann-like Domain"/>
    <property type="match status" value="1"/>
</dbReference>
<sequence>MIPVYPYYGKETKCIEEPVAFPPQHQPVQPGLEYKMTPRPIFENPHYVGSGKLRGKVAIVTGGDSGIGRAVAVAFAKEGADIAIPYLYEHRDAYETKQRIEQLGRACLLIPGDLRMETVCREAVYQTLRTFGKIDILILNQAVQFPQESVSDISAEQLHNTYSTNIYPMFYMTKAALPYLKPGSAIVNTASITAYRGAPELIDYSSTKGAVVSFTRSLALSLVKRGIRVNAVAPGPIWTPLIVSSYSAYEVSRFGLDTPMKRAGQPFELAPAYVFLASDDSSYVTGEVVHVNGGAMVTT</sequence>